<feature type="region of interest" description="Disordered" evidence="3">
    <location>
        <begin position="1"/>
        <end position="76"/>
    </location>
</feature>
<dbReference type="SMART" id="SM00353">
    <property type="entry name" value="HLH"/>
    <property type="match status" value="1"/>
</dbReference>
<dbReference type="NCBIfam" id="TIGR00172">
    <property type="entry name" value="maf"/>
    <property type="match status" value="1"/>
</dbReference>
<gene>
    <name evidence="5" type="ORF">BDV36DRAFT_283775</name>
</gene>
<evidence type="ECO:0000259" key="4">
    <source>
        <dbReference type="PROSITE" id="PS50888"/>
    </source>
</evidence>
<feature type="domain" description="BHLH" evidence="4">
    <location>
        <begin position="65"/>
        <end position="116"/>
    </location>
</feature>
<dbReference type="InterPro" id="IPR011598">
    <property type="entry name" value="bHLH_dom"/>
</dbReference>
<dbReference type="PROSITE" id="PS50888">
    <property type="entry name" value="BHLH"/>
    <property type="match status" value="1"/>
</dbReference>
<protein>
    <submittedName>
        <fullName evidence="5">Maf-like protein-domain-containing protein</fullName>
    </submittedName>
</protein>
<evidence type="ECO:0000256" key="1">
    <source>
        <dbReference type="ARBA" id="ARBA00001968"/>
    </source>
</evidence>
<dbReference type="Proteomes" id="UP000325395">
    <property type="component" value="Unassembled WGS sequence"/>
</dbReference>
<dbReference type="EMBL" id="ML735738">
    <property type="protein sequence ID" value="KAE8417435.1"/>
    <property type="molecule type" value="Genomic_DNA"/>
</dbReference>
<dbReference type="SUPFAM" id="SSF52972">
    <property type="entry name" value="ITPase-like"/>
    <property type="match status" value="1"/>
</dbReference>
<proteinExistence type="inferred from homology"/>
<dbReference type="PANTHER" id="PTHR43213:SF5">
    <property type="entry name" value="BIFUNCTIONAL DTTP_UTP PYROPHOSPHATASE_METHYLTRANSFERASE PROTEIN-RELATED"/>
    <property type="match status" value="1"/>
</dbReference>
<dbReference type="SUPFAM" id="SSF47459">
    <property type="entry name" value="HLH, helix-loop-helix DNA-binding domain"/>
    <property type="match status" value="1"/>
</dbReference>
<feature type="compositionally biased region" description="Basic and acidic residues" evidence="3">
    <location>
        <begin position="54"/>
        <end position="76"/>
    </location>
</feature>
<evidence type="ECO:0000313" key="6">
    <source>
        <dbReference type="Proteomes" id="UP000325395"/>
    </source>
</evidence>
<name>A0ABQ6WJY8_9EURO</name>
<organism evidence="5 6">
    <name type="scientific">Aspergillus pseudocaelatus</name>
    <dbReference type="NCBI Taxonomy" id="1825620"/>
    <lineage>
        <taxon>Eukaryota</taxon>
        <taxon>Fungi</taxon>
        <taxon>Dikarya</taxon>
        <taxon>Ascomycota</taxon>
        <taxon>Pezizomycotina</taxon>
        <taxon>Eurotiomycetes</taxon>
        <taxon>Eurotiomycetidae</taxon>
        <taxon>Eurotiales</taxon>
        <taxon>Aspergillaceae</taxon>
        <taxon>Aspergillus</taxon>
        <taxon>Aspergillus subgen. Circumdati</taxon>
    </lineage>
</organism>
<dbReference type="InterPro" id="IPR003697">
    <property type="entry name" value="Maf-like"/>
</dbReference>
<keyword evidence="6" id="KW-1185">Reference proteome</keyword>
<dbReference type="CDD" id="cd00555">
    <property type="entry name" value="Maf"/>
    <property type="match status" value="1"/>
</dbReference>
<evidence type="ECO:0000313" key="5">
    <source>
        <dbReference type="EMBL" id="KAE8417435.1"/>
    </source>
</evidence>
<keyword evidence="2" id="KW-0378">Hydrolase</keyword>
<dbReference type="Gene3D" id="4.10.280.10">
    <property type="entry name" value="Helix-loop-helix DNA-binding domain"/>
    <property type="match status" value="1"/>
</dbReference>
<dbReference type="InterPro" id="IPR029001">
    <property type="entry name" value="ITPase-like_fam"/>
</dbReference>
<dbReference type="PANTHER" id="PTHR43213">
    <property type="entry name" value="BIFUNCTIONAL DTTP/UTP PYROPHOSPHATASE/METHYLTRANSFERASE PROTEIN-RELATED"/>
    <property type="match status" value="1"/>
</dbReference>
<accession>A0ABQ6WJY8</accession>
<sequence>MPSAQPPASLASSSSETSCSPGPGIINTTDDRNDRSSSTPTASSSKHAGSSSAQDKEKPRLTEQEKKNNHIASEQKRRAAIREGFDRLTELVPGLEGQGRSESIVLRKTVDFIHMQLQERQELIAEIERRGGRIDDTFRLAWRNIYMRFSVIYSCNSSEVDMKDNNPPARTPLPRPPPLSLPVLNELRGKRVILASQSPRRRQIMSHLGLPNLEVIPSNAEEDFPKTMEPFEYVLATATKKAQAVYEQEIVNEEKGEPALILAADTIVVDTATGTILEKPRSEAQHIAMLKSLRDNRDHKVYTAMAAMAPLVSARQPGYALETALEETRVRFDGEVTDELILAYVRTREGADKAGGYGLQGLGSILVESIEGSWDNVVGLPLKSALKLMEKVVEKADDDDRLSDGLEQEVEESD</sequence>
<dbReference type="Pfam" id="PF02545">
    <property type="entry name" value="Maf"/>
    <property type="match status" value="1"/>
</dbReference>
<dbReference type="Gene3D" id="3.90.950.10">
    <property type="match status" value="1"/>
</dbReference>
<comment type="cofactor">
    <cofactor evidence="1">
        <name>a divalent metal cation</name>
        <dbReference type="ChEBI" id="CHEBI:60240"/>
    </cofactor>
</comment>
<evidence type="ECO:0000256" key="2">
    <source>
        <dbReference type="ARBA" id="ARBA00022801"/>
    </source>
</evidence>
<dbReference type="HAMAP" id="MF_00528">
    <property type="entry name" value="Maf"/>
    <property type="match status" value="1"/>
</dbReference>
<feature type="compositionally biased region" description="Low complexity" evidence="3">
    <location>
        <begin position="36"/>
        <end position="53"/>
    </location>
</feature>
<dbReference type="InterPro" id="IPR036638">
    <property type="entry name" value="HLH_DNA-bd_sf"/>
</dbReference>
<evidence type="ECO:0000256" key="3">
    <source>
        <dbReference type="SAM" id="MobiDB-lite"/>
    </source>
</evidence>
<reference evidence="5 6" key="1">
    <citation type="submission" date="2019-04" db="EMBL/GenBank/DDBJ databases">
        <authorList>
            <consortium name="DOE Joint Genome Institute"/>
            <person name="Mondo S."/>
            <person name="Kjaerbolling I."/>
            <person name="Vesth T."/>
            <person name="Frisvad J.C."/>
            <person name="Nybo J.L."/>
            <person name="Theobald S."/>
            <person name="Kildgaard S."/>
            <person name="Isbrandt T."/>
            <person name="Kuo A."/>
            <person name="Sato A."/>
            <person name="Lyhne E.K."/>
            <person name="Kogle M.E."/>
            <person name="Wiebenga A."/>
            <person name="Kun R.S."/>
            <person name="Lubbers R.J."/>
            <person name="Makela M.R."/>
            <person name="Barry K."/>
            <person name="Chovatia M."/>
            <person name="Clum A."/>
            <person name="Daum C."/>
            <person name="Haridas S."/>
            <person name="He G."/>
            <person name="LaButti K."/>
            <person name="Lipzen A."/>
            <person name="Riley R."/>
            <person name="Salamov A."/>
            <person name="Simmons B.A."/>
            <person name="Magnuson J.K."/>
            <person name="Henrissat B."/>
            <person name="Mortensen U.H."/>
            <person name="Larsen T.O."/>
            <person name="Devries R.P."/>
            <person name="Grigoriev I.V."/>
            <person name="Machida M."/>
            <person name="Baker S.E."/>
            <person name="Andersen M.R."/>
            <person name="Cantor M.N."/>
            <person name="Hua S.X."/>
        </authorList>
    </citation>
    <scope>NUCLEOTIDE SEQUENCE [LARGE SCALE GENOMIC DNA]</scope>
    <source>
        <strain evidence="5 6">CBS 117616</strain>
    </source>
</reference>
<dbReference type="Pfam" id="PF00010">
    <property type="entry name" value="HLH"/>
    <property type="match status" value="1"/>
</dbReference>
<feature type="compositionally biased region" description="Low complexity" evidence="3">
    <location>
        <begin position="1"/>
        <end position="23"/>
    </location>
</feature>